<dbReference type="Proteomes" id="UP000236268">
    <property type="component" value="Unassembled WGS sequence"/>
</dbReference>
<organism evidence="2 4">
    <name type="scientific">Azospirillum argentinense</name>
    <dbReference type="NCBI Taxonomy" id="2970906"/>
    <lineage>
        <taxon>Bacteria</taxon>
        <taxon>Pseudomonadati</taxon>
        <taxon>Pseudomonadota</taxon>
        <taxon>Alphaproteobacteria</taxon>
        <taxon>Rhodospirillales</taxon>
        <taxon>Azospirillaceae</taxon>
        <taxon>Azospirillum</taxon>
    </lineage>
</organism>
<reference evidence="2 4" key="1">
    <citation type="journal article" date="2014" name="Genome Announc.">
        <title>Complete Genome Sequence of the Model Rhizosphere Strain Azospirillum brasilense Az39, Successfully Applied in Agriculture.</title>
        <authorList>
            <person name="Rivera D."/>
            <person name="Revale S."/>
            <person name="Molina R."/>
            <person name="Gualpa J."/>
            <person name="Puente M."/>
            <person name="Maroniche G."/>
            <person name="Paris G."/>
            <person name="Baker D."/>
            <person name="Clavijo B."/>
            <person name="McLay K."/>
            <person name="Spaepen S."/>
            <person name="Perticari A."/>
            <person name="Vazquez M."/>
            <person name="Wisniewski-Dye F."/>
            <person name="Watkins C."/>
            <person name="Martinez-Abarca F."/>
            <person name="Vanderleyden J."/>
            <person name="Cassan F."/>
        </authorList>
    </citation>
    <scope>NUCLEOTIDE SEQUENCE [LARGE SCALE GENOMIC DNA]</scope>
    <source>
        <strain evidence="2 4">Az39</strain>
        <plasmid evidence="2">AbAZ39_p1</plasmid>
    </source>
</reference>
<gene>
    <name evidence="2" type="ORF">ABAZ39_17375</name>
    <name evidence="3" type="ORF">C1S70_02890</name>
</gene>
<evidence type="ECO:0000313" key="4">
    <source>
        <dbReference type="Proteomes" id="UP000027186"/>
    </source>
</evidence>
<proteinExistence type="predicted"/>
<accession>A0A060DR99</accession>
<dbReference type="Proteomes" id="UP000027186">
    <property type="component" value="Plasmid AbAZ39_p1"/>
</dbReference>
<evidence type="ECO:0000313" key="2">
    <source>
        <dbReference type="EMBL" id="AIB13708.1"/>
    </source>
</evidence>
<protein>
    <submittedName>
        <fullName evidence="2">Uncharacterized protein</fullName>
    </submittedName>
</protein>
<reference evidence="3 5" key="2">
    <citation type="submission" date="2018-01" db="EMBL/GenBank/DDBJ databases">
        <title>Whole genome sequence of Azospirillum brasilense REC3 isolated from strawberry roots.</title>
        <authorList>
            <person name="Fontana C.A."/>
            <person name="Salazar S.M."/>
            <person name="Bassi D."/>
            <person name="Puglisi E."/>
            <person name="Lovaisa N.C."/>
            <person name="Toffoli L.M."/>
            <person name="Pedraza R."/>
            <person name="Cocconcelli P.S."/>
        </authorList>
    </citation>
    <scope>NUCLEOTIDE SEQUENCE [LARGE SCALE GENOMIC DNA]</scope>
    <source>
        <strain evidence="3 5">REC3</strain>
        <plasmid evidence="3">p1unnanmed</plasmid>
    </source>
</reference>
<accession>A0A2K1G6W5</accession>
<dbReference type="RefSeq" id="WP_040135417.1">
    <property type="nucleotide sequence ID" value="NZ_CP007794.1"/>
</dbReference>
<dbReference type="AlphaFoldDB" id="A0A060DR99"/>
<name>A0A060DR99_9PROT</name>
<geneLocation type="plasmid" evidence="2 4">
    <name>AbAZ39_p1</name>
</geneLocation>
<keyword evidence="2" id="KW-0614">Plasmid</keyword>
<dbReference type="EMBL" id="CP007794">
    <property type="protein sequence ID" value="AIB13708.1"/>
    <property type="molecule type" value="Genomic_DNA"/>
</dbReference>
<dbReference type="OrthoDB" id="7356808at2"/>
<dbReference type="KEGG" id="abq:ABAZ39_17375"/>
<feature type="region of interest" description="Disordered" evidence="1">
    <location>
        <begin position="83"/>
        <end position="106"/>
    </location>
</feature>
<evidence type="ECO:0000256" key="1">
    <source>
        <dbReference type="SAM" id="MobiDB-lite"/>
    </source>
</evidence>
<evidence type="ECO:0000313" key="5">
    <source>
        <dbReference type="Proteomes" id="UP000236268"/>
    </source>
</evidence>
<dbReference type="EMBL" id="POWG01000002">
    <property type="protein sequence ID" value="PNR00527.1"/>
    <property type="molecule type" value="Genomic_DNA"/>
</dbReference>
<evidence type="ECO:0000313" key="3">
    <source>
        <dbReference type="EMBL" id="PNR00527.1"/>
    </source>
</evidence>
<geneLocation type="plasmid" evidence="3">
    <name>p1unnanmed</name>
</geneLocation>
<sequence length="106" mass="11827">MTIEEVQSRLRAAHARIGHEGRFALTLTLNGTEDGYITHWFRPDPHAFEDCRAVGSGSIAECLAALDRYVETYRRQPTTEEVGRTIGLPDMPPRAHQGTSFLMAAE</sequence>